<keyword evidence="3" id="KW-0418">Kinase</keyword>
<protein>
    <submittedName>
        <fullName evidence="5">Unannotated protein</fullName>
    </submittedName>
</protein>
<reference evidence="5" key="1">
    <citation type="submission" date="2020-05" db="EMBL/GenBank/DDBJ databases">
        <authorList>
            <person name="Chiriac C."/>
            <person name="Salcher M."/>
            <person name="Ghai R."/>
            <person name="Kavagutti S V."/>
        </authorList>
    </citation>
    <scope>NUCLEOTIDE SEQUENCE</scope>
</reference>
<dbReference type="Gene3D" id="3.40.1190.20">
    <property type="match status" value="1"/>
</dbReference>
<sequence length="329" mass="35945">MTITAENKNLEIICAGIIVADVFLPPMDRMPNEGELIEVDEPAHQVGGCASNTAIALSKLGKKTGIIGMVGSDAIGDQLIRLLINEKINTNAVFKTKEASTSQTIIVPIKNQDRRYIHYFGANSKISVSDLDNGLNGYLYPNNMKIFIFGGYLLMPNIDSKELAGLFKKLKEKSYIIILDIAVTSNQQGLSEKIKDVLPYVDYFFPNDDESTQITNLEKPQDQAKCFMDWGVKATAITCGTKGVLYKDQDCFYQVDPYKINFVDGSGSGDAFTAGMAIGISESWPTLNSLKFGAVLGASVCQGLGCNTTLFSRDEALNEMSKINVRSLV</sequence>
<evidence type="ECO:0000259" key="4">
    <source>
        <dbReference type="Pfam" id="PF00294"/>
    </source>
</evidence>
<dbReference type="InterPro" id="IPR002139">
    <property type="entry name" value="Ribo/fructo_kinase"/>
</dbReference>
<accession>A0A6J6EVT5</accession>
<proteinExistence type="inferred from homology"/>
<evidence type="ECO:0000313" key="5">
    <source>
        <dbReference type="EMBL" id="CAB4580276.1"/>
    </source>
</evidence>
<dbReference type="GO" id="GO:0016301">
    <property type="term" value="F:kinase activity"/>
    <property type="evidence" value="ECO:0007669"/>
    <property type="project" value="UniProtKB-KW"/>
</dbReference>
<evidence type="ECO:0000256" key="3">
    <source>
        <dbReference type="ARBA" id="ARBA00022777"/>
    </source>
</evidence>
<dbReference type="EMBL" id="CAEZTU010000042">
    <property type="protein sequence ID" value="CAB4580276.1"/>
    <property type="molecule type" value="Genomic_DNA"/>
</dbReference>
<comment type="similarity">
    <text evidence="1">Belongs to the carbohydrate kinase PfkB family.</text>
</comment>
<dbReference type="PROSITE" id="PS00583">
    <property type="entry name" value="PFKB_KINASES_1"/>
    <property type="match status" value="1"/>
</dbReference>
<dbReference type="InterPro" id="IPR011611">
    <property type="entry name" value="PfkB_dom"/>
</dbReference>
<feature type="domain" description="Carbohydrate kinase PfkB" evidence="4">
    <location>
        <begin position="11"/>
        <end position="309"/>
    </location>
</feature>
<dbReference type="Pfam" id="PF00294">
    <property type="entry name" value="PfkB"/>
    <property type="match status" value="1"/>
</dbReference>
<organism evidence="5">
    <name type="scientific">freshwater metagenome</name>
    <dbReference type="NCBI Taxonomy" id="449393"/>
    <lineage>
        <taxon>unclassified sequences</taxon>
        <taxon>metagenomes</taxon>
        <taxon>ecological metagenomes</taxon>
    </lineage>
</organism>
<dbReference type="GO" id="GO:0005829">
    <property type="term" value="C:cytosol"/>
    <property type="evidence" value="ECO:0007669"/>
    <property type="project" value="TreeGrafter"/>
</dbReference>
<gene>
    <name evidence="5" type="ORF">UFOPK1740_00879</name>
</gene>
<evidence type="ECO:0000256" key="2">
    <source>
        <dbReference type="ARBA" id="ARBA00022679"/>
    </source>
</evidence>
<dbReference type="PANTHER" id="PTHR10584:SF166">
    <property type="entry name" value="RIBOKINASE"/>
    <property type="match status" value="1"/>
</dbReference>
<evidence type="ECO:0000256" key="1">
    <source>
        <dbReference type="ARBA" id="ARBA00010688"/>
    </source>
</evidence>
<dbReference type="InterPro" id="IPR002173">
    <property type="entry name" value="Carboh/pur_kinase_PfkB_CS"/>
</dbReference>
<dbReference type="PRINTS" id="PR00990">
    <property type="entry name" value="RIBOKINASE"/>
</dbReference>
<dbReference type="SUPFAM" id="SSF53613">
    <property type="entry name" value="Ribokinase-like"/>
    <property type="match status" value="1"/>
</dbReference>
<name>A0A6J6EVT5_9ZZZZ</name>
<keyword evidence="2" id="KW-0808">Transferase</keyword>
<dbReference type="GO" id="GO:0006796">
    <property type="term" value="P:phosphate-containing compound metabolic process"/>
    <property type="evidence" value="ECO:0007669"/>
    <property type="project" value="UniProtKB-ARBA"/>
</dbReference>
<dbReference type="InterPro" id="IPR029056">
    <property type="entry name" value="Ribokinase-like"/>
</dbReference>
<dbReference type="PANTHER" id="PTHR10584">
    <property type="entry name" value="SUGAR KINASE"/>
    <property type="match status" value="1"/>
</dbReference>
<dbReference type="AlphaFoldDB" id="A0A6J6EVT5"/>